<organism evidence="2 3">
    <name type="scientific">Gossypium stocksii</name>
    <dbReference type="NCBI Taxonomy" id="47602"/>
    <lineage>
        <taxon>Eukaryota</taxon>
        <taxon>Viridiplantae</taxon>
        <taxon>Streptophyta</taxon>
        <taxon>Embryophyta</taxon>
        <taxon>Tracheophyta</taxon>
        <taxon>Spermatophyta</taxon>
        <taxon>Magnoliopsida</taxon>
        <taxon>eudicotyledons</taxon>
        <taxon>Gunneridae</taxon>
        <taxon>Pentapetalae</taxon>
        <taxon>rosids</taxon>
        <taxon>malvids</taxon>
        <taxon>Malvales</taxon>
        <taxon>Malvaceae</taxon>
        <taxon>Malvoideae</taxon>
        <taxon>Gossypium</taxon>
    </lineage>
</organism>
<dbReference type="SUPFAM" id="SSF53098">
    <property type="entry name" value="Ribonuclease H-like"/>
    <property type="match status" value="1"/>
</dbReference>
<dbReference type="PANTHER" id="PTHR47074:SF61">
    <property type="entry name" value="RNASE H TYPE-1 DOMAIN-CONTAINING PROTEIN"/>
    <property type="match status" value="1"/>
</dbReference>
<dbReference type="OrthoDB" id="997641at2759"/>
<dbReference type="AlphaFoldDB" id="A0A9D3ZFU1"/>
<dbReference type="Proteomes" id="UP000828251">
    <property type="component" value="Unassembled WGS sequence"/>
</dbReference>
<evidence type="ECO:0000313" key="3">
    <source>
        <dbReference type="Proteomes" id="UP000828251"/>
    </source>
</evidence>
<dbReference type="GO" id="GO:0003676">
    <property type="term" value="F:nucleic acid binding"/>
    <property type="evidence" value="ECO:0007669"/>
    <property type="project" value="InterPro"/>
</dbReference>
<dbReference type="Pfam" id="PF13456">
    <property type="entry name" value="RVT_3"/>
    <property type="match status" value="1"/>
</dbReference>
<dbReference type="Gene3D" id="3.30.420.10">
    <property type="entry name" value="Ribonuclease H-like superfamily/Ribonuclease H"/>
    <property type="match status" value="1"/>
</dbReference>
<evidence type="ECO:0000259" key="1">
    <source>
        <dbReference type="Pfam" id="PF13456"/>
    </source>
</evidence>
<sequence>MWSHGTVEVNFDAAYRKNEESSCSGILLRDSRGRVIASKITFHENIPSPFTAKAVTCAMALKMYLDLNIKSLEVEGDSLTVIKKQAEMRLIDLKSRYILKI</sequence>
<gene>
    <name evidence="2" type="ORF">J1N35_044265</name>
</gene>
<evidence type="ECO:0000313" key="2">
    <source>
        <dbReference type="EMBL" id="KAH1032091.1"/>
    </source>
</evidence>
<dbReference type="InterPro" id="IPR044730">
    <property type="entry name" value="RNase_H-like_dom_plant"/>
</dbReference>
<dbReference type="GO" id="GO:0004523">
    <property type="term" value="F:RNA-DNA hybrid ribonuclease activity"/>
    <property type="evidence" value="ECO:0007669"/>
    <property type="project" value="InterPro"/>
</dbReference>
<comment type="caution">
    <text evidence="2">The sequence shown here is derived from an EMBL/GenBank/DDBJ whole genome shotgun (WGS) entry which is preliminary data.</text>
</comment>
<dbReference type="EMBL" id="JAIQCV010000013">
    <property type="protein sequence ID" value="KAH1032091.1"/>
    <property type="molecule type" value="Genomic_DNA"/>
</dbReference>
<accession>A0A9D3ZFU1</accession>
<dbReference type="InterPro" id="IPR052929">
    <property type="entry name" value="RNase_H-like_EbsB-rel"/>
</dbReference>
<proteinExistence type="predicted"/>
<dbReference type="InterPro" id="IPR012337">
    <property type="entry name" value="RNaseH-like_sf"/>
</dbReference>
<dbReference type="InterPro" id="IPR036397">
    <property type="entry name" value="RNaseH_sf"/>
</dbReference>
<name>A0A9D3ZFU1_9ROSI</name>
<protein>
    <recommendedName>
        <fullName evidence="1">RNase H type-1 domain-containing protein</fullName>
    </recommendedName>
</protein>
<keyword evidence="3" id="KW-1185">Reference proteome</keyword>
<dbReference type="PANTHER" id="PTHR47074">
    <property type="entry name" value="BNAC02G40300D PROTEIN"/>
    <property type="match status" value="1"/>
</dbReference>
<dbReference type="CDD" id="cd06222">
    <property type="entry name" value="RNase_H_like"/>
    <property type="match status" value="1"/>
</dbReference>
<feature type="domain" description="RNase H type-1" evidence="1">
    <location>
        <begin position="10"/>
        <end position="84"/>
    </location>
</feature>
<reference evidence="2 3" key="1">
    <citation type="journal article" date="2021" name="Plant Biotechnol. J.">
        <title>Multi-omics assisted identification of the key and species-specific regulatory components of drought-tolerant mechanisms in Gossypium stocksii.</title>
        <authorList>
            <person name="Yu D."/>
            <person name="Ke L."/>
            <person name="Zhang D."/>
            <person name="Wu Y."/>
            <person name="Sun Y."/>
            <person name="Mei J."/>
            <person name="Sun J."/>
            <person name="Sun Y."/>
        </authorList>
    </citation>
    <scope>NUCLEOTIDE SEQUENCE [LARGE SCALE GENOMIC DNA]</scope>
    <source>
        <strain evidence="3">cv. E1</strain>
        <tissue evidence="2">Leaf</tissue>
    </source>
</reference>
<dbReference type="InterPro" id="IPR002156">
    <property type="entry name" value="RNaseH_domain"/>
</dbReference>